<proteinExistence type="predicted"/>
<reference evidence="2 3" key="1">
    <citation type="submission" date="2021-06" db="EMBL/GenBank/DDBJ databases">
        <authorList>
            <person name="Palmer J.M."/>
        </authorList>
    </citation>
    <scope>NUCLEOTIDE SEQUENCE [LARGE SCALE GENOMIC DNA]</scope>
    <source>
        <strain evidence="2 3">MEX-2019</strain>
        <tissue evidence="2">Muscle</tissue>
    </source>
</reference>
<feature type="region of interest" description="Disordered" evidence="1">
    <location>
        <begin position="92"/>
        <end position="116"/>
    </location>
</feature>
<accession>A0AAV9R5U9</accession>
<evidence type="ECO:0000256" key="1">
    <source>
        <dbReference type="SAM" id="MobiDB-lite"/>
    </source>
</evidence>
<protein>
    <submittedName>
        <fullName evidence="2">Uncharacterized protein</fullName>
    </submittedName>
</protein>
<organism evidence="2 3">
    <name type="scientific">Crenichthys baileyi</name>
    <name type="common">White River springfish</name>
    <dbReference type="NCBI Taxonomy" id="28760"/>
    <lineage>
        <taxon>Eukaryota</taxon>
        <taxon>Metazoa</taxon>
        <taxon>Chordata</taxon>
        <taxon>Craniata</taxon>
        <taxon>Vertebrata</taxon>
        <taxon>Euteleostomi</taxon>
        <taxon>Actinopterygii</taxon>
        <taxon>Neopterygii</taxon>
        <taxon>Teleostei</taxon>
        <taxon>Neoteleostei</taxon>
        <taxon>Acanthomorphata</taxon>
        <taxon>Ovalentaria</taxon>
        <taxon>Atherinomorphae</taxon>
        <taxon>Cyprinodontiformes</taxon>
        <taxon>Goodeidae</taxon>
        <taxon>Crenichthys</taxon>
    </lineage>
</organism>
<evidence type="ECO:0000313" key="2">
    <source>
        <dbReference type="EMBL" id="KAK5605168.1"/>
    </source>
</evidence>
<gene>
    <name evidence="2" type="ORF">CRENBAI_023313</name>
</gene>
<evidence type="ECO:0000313" key="3">
    <source>
        <dbReference type="Proteomes" id="UP001311232"/>
    </source>
</evidence>
<dbReference type="AlphaFoldDB" id="A0AAV9R5U9"/>
<dbReference type="EMBL" id="JAHHUM010002312">
    <property type="protein sequence ID" value="KAK5605168.1"/>
    <property type="molecule type" value="Genomic_DNA"/>
</dbReference>
<keyword evidence="3" id="KW-1185">Reference proteome</keyword>
<comment type="caution">
    <text evidence="2">The sequence shown here is derived from an EMBL/GenBank/DDBJ whole genome shotgun (WGS) entry which is preliminary data.</text>
</comment>
<sequence>MFRPQVELRPYWRKLKAFVKTLSLQRQMMENLVIAKARQDALQRKVEERRLRLQEEANRRLAAFGALTADEQQQRLLYANVLEYEQDHFHIPQPPPRFERNHPWSSNDNPPRDWPKQWRASIKKNPDSSLVLDLVSYLLSATLLLQDPSRFPPPPPLLCTLSRQFRHAAHLR</sequence>
<name>A0AAV9R5U9_9TELE</name>
<dbReference type="Proteomes" id="UP001311232">
    <property type="component" value="Unassembled WGS sequence"/>
</dbReference>